<evidence type="ECO:0000313" key="2">
    <source>
        <dbReference type="Proteomes" id="UP001138793"/>
    </source>
</evidence>
<name>A0A9X0YVL0_9BACI</name>
<evidence type="ECO:0008006" key="3">
    <source>
        <dbReference type="Google" id="ProtNLM"/>
    </source>
</evidence>
<reference evidence="1" key="1">
    <citation type="submission" date="2021-03" db="EMBL/GenBank/DDBJ databases">
        <title>Genomic Encyclopedia of Type Strains, Phase IV (KMG-IV): sequencing the most valuable type-strain genomes for metagenomic binning, comparative biology and taxonomic classification.</title>
        <authorList>
            <person name="Goeker M."/>
        </authorList>
    </citation>
    <scope>NUCLEOTIDE SEQUENCE</scope>
    <source>
        <strain evidence="1">DSM 107338</strain>
    </source>
</reference>
<sequence length="48" mass="5754">MKQDLILYSIQIAMLKQLLTRNLITKKEYYMVKNKLMKEYGIISDITD</sequence>
<evidence type="ECO:0000313" key="1">
    <source>
        <dbReference type="EMBL" id="MBP2079665.1"/>
    </source>
</evidence>
<organism evidence="1 2">
    <name type="scientific">Oceanobacillus polygoni</name>
    <dbReference type="NCBI Taxonomy" id="1235259"/>
    <lineage>
        <taxon>Bacteria</taxon>
        <taxon>Bacillati</taxon>
        <taxon>Bacillota</taxon>
        <taxon>Bacilli</taxon>
        <taxon>Bacillales</taxon>
        <taxon>Bacillaceae</taxon>
        <taxon>Oceanobacillus</taxon>
    </lineage>
</organism>
<protein>
    <recommendedName>
        <fullName evidence="3">Conjugal transfer protein</fullName>
    </recommendedName>
</protein>
<gene>
    <name evidence="1" type="ORF">J2Z64_003964</name>
</gene>
<dbReference type="RefSeq" id="WP_017795848.1">
    <property type="nucleotide sequence ID" value="NZ_JAGGMB010000019.1"/>
</dbReference>
<comment type="caution">
    <text evidence="1">The sequence shown here is derived from an EMBL/GenBank/DDBJ whole genome shotgun (WGS) entry which is preliminary data.</text>
</comment>
<dbReference type="EMBL" id="JAGGMB010000019">
    <property type="protein sequence ID" value="MBP2079665.1"/>
    <property type="molecule type" value="Genomic_DNA"/>
</dbReference>
<accession>A0A9X0YVL0</accession>
<keyword evidence="2" id="KW-1185">Reference proteome</keyword>
<dbReference type="OrthoDB" id="1759226at2"/>
<dbReference type="AlphaFoldDB" id="A0A9X0YVL0"/>
<proteinExistence type="predicted"/>
<dbReference type="Proteomes" id="UP001138793">
    <property type="component" value="Unassembled WGS sequence"/>
</dbReference>